<dbReference type="InterPro" id="IPR007236">
    <property type="entry name" value="SlyX"/>
</dbReference>
<evidence type="ECO:0000256" key="1">
    <source>
        <dbReference type="HAMAP-Rule" id="MF_00715"/>
    </source>
</evidence>
<dbReference type="Pfam" id="PF04102">
    <property type="entry name" value="SlyX"/>
    <property type="match status" value="1"/>
</dbReference>
<evidence type="ECO:0000313" key="4">
    <source>
        <dbReference type="Proteomes" id="UP000216438"/>
    </source>
</evidence>
<dbReference type="HAMAP" id="MF_00715">
    <property type="entry name" value="SlyX"/>
    <property type="match status" value="1"/>
</dbReference>
<dbReference type="PANTHER" id="PTHR36508:SF1">
    <property type="entry name" value="PROTEIN SLYX"/>
    <property type="match status" value="1"/>
</dbReference>
<accession>A0A249DXZ7</accession>
<dbReference type="OrthoDB" id="5771733at2"/>
<proteinExistence type="inferred from homology"/>
<reference evidence="3 4" key="2">
    <citation type="submission" date="2017-09" db="EMBL/GenBank/DDBJ databases">
        <title>The genome of whitefly Bemisia tabaci, a global crop pest, provides novel insights into virus transmission, host adaptation and insecticide resistance.</title>
        <authorList>
            <person name="Kaur N."/>
            <person name="Kliot A."/>
            <person name="Pinheiro P.V."/>
            <person name="Luan J."/>
            <person name="Zheng Y."/>
            <person name="Liu W."/>
            <person name="Sun H."/>
            <person name="Yang X."/>
            <person name="Xu Y."/>
            <person name="Luo Y."/>
            <person name="Kruse A."/>
            <person name="Fisher T.W."/>
            <person name="Nelson D.R."/>
            <person name="Elimelech M."/>
            <person name="MacCoss M."/>
            <person name="Johnson R."/>
            <person name="Cohen E."/>
            <person name="Hunter W.B."/>
            <person name="Brown J.K."/>
            <person name="Jander G."/>
            <person name="Cilia M."/>
            <person name="Douglas A.E."/>
            <person name="Ghanim M."/>
            <person name="Simmons A.M."/>
            <person name="Wintermantel W.M."/>
            <person name="Ling K.-S."/>
            <person name="Fei Z."/>
        </authorList>
    </citation>
    <scope>NUCLEOTIDE SEQUENCE [LARGE SCALE GENOMIC DNA]</scope>
    <source>
        <strain evidence="3 4">MEAM1</strain>
    </source>
</reference>
<dbReference type="PANTHER" id="PTHR36508">
    <property type="entry name" value="PROTEIN SLYX"/>
    <property type="match status" value="1"/>
</dbReference>
<organism evidence="3 4">
    <name type="scientific">Candidatus Hamiltonella defensa</name>
    <name type="common">Bemisia tabaci</name>
    <dbReference type="NCBI Taxonomy" id="672795"/>
    <lineage>
        <taxon>Bacteria</taxon>
        <taxon>Pseudomonadati</taxon>
        <taxon>Pseudomonadota</taxon>
        <taxon>Gammaproteobacteria</taxon>
        <taxon>Enterobacterales</taxon>
        <taxon>Enterobacteriaceae</taxon>
        <taxon>aphid secondary symbionts</taxon>
        <taxon>Candidatus Williamhamiltonella</taxon>
    </lineage>
</organism>
<protein>
    <recommendedName>
        <fullName evidence="1">Protein SlyX</fullName>
    </recommendedName>
</protein>
<dbReference type="Gene3D" id="1.20.5.300">
    <property type="match status" value="1"/>
</dbReference>
<sequence>MKKGMTMTDALTQRLEILESRLAFQDAAIEDLNKAMVEYQIKIIQLQEHLRVLNEKLTSARLSDLAPLSEEDPPPHY</sequence>
<name>A0A249DXZ7_9ENTR</name>
<evidence type="ECO:0000313" key="3">
    <source>
        <dbReference type="EMBL" id="ASX26229.1"/>
    </source>
</evidence>
<feature type="coiled-coil region" evidence="2">
    <location>
        <begin position="15"/>
        <end position="56"/>
    </location>
</feature>
<comment type="similarity">
    <text evidence="1">Belongs to the SlyX family.</text>
</comment>
<dbReference type="Proteomes" id="UP000216438">
    <property type="component" value="Chromosome"/>
</dbReference>
<evidence type="ECO:0000256" key="2">
    <source>
        <dbReference type="SAM" id="Coils"/>
    </source>
</evidence>
<dbReference type="EMBL" id="CP016303">
    <property type="protein sequence ID" value="ASX26229.1"/>
    <property type="molecule type" value="Genomic_DNA"/>
</dbReference>
<dbReference type="AlphaFoldDB" id="A0A249DXZ7"/>
<reference evidence="4" key="1">
    <citation type="submission" date="2016-06" db="EMBL/GenBank/DDBJ databases">
        <authorList>
            <person name="Chen W."/>
            <person name="Hasegawa D.K."/>
        </authorList>
    </citation>
    <scope>NUCLEOTIDE SEQUENCE [LARGE SCALE GENOMIC DNA]</scope>
    <source>
        <strain evidence="4">MEAM1</strain>
    </source>
</reference>
<gene>
    <name evidence="1" type="primary">slyX</name>
    <name evidence="3" type="ORF">BA171_03830</name>
</gene>
<keyword evidence="2" id="KW-0175">Coiled coil</keyword>